<reference evidence="7 8" key="1">
    <citation type="submission" date="2015-03" db="EMBL/GenBank/DDBJ databases">
        <title>RNA-seq based gene annotation and comparative genomics of four Zymoseptoria species reveal species-specific pathogenicity related genes and transposable element activity.</title>
        <authorList>
            <person name="Grandaubert J."/>
            <person name="Bhattacharyya A."/>
            <person name="Stukenbrock E.H."/>
        </authorList>
    </citation>
    <scope>NUCLEOTIDE SEQUENCE [LARGE SCALE GENOMIC DNA]</scope>
    <source>
        <strain evidence="7 8">Zb18110</strain>
    </source>
</reference>
<feature type="region of interest" description="Disordered" evidence="5">
    <location>
        <begin position="266"/>
        <end position="285"/>
    </location>
</feature>
<evidence type="ECO:0000256" key="3">
    <source>
        <dbReference type="ARBA" id="ARBA00022833"/>
    </source>
</evidence>
<keyword evidence="8" id="KW-1185">Reference proteome</keyword>
<feature type="compositionally biased region" description="Low complexity" evidence="5">
    <location>
        <begin position="302"/>
        <end position="320"/>
    </location>
</feature>
<dbReference type="InterPro" id="IPR013083">
    <property type="entry name" value="Znf_RING/FYVE/PHD"/>
</dbReference>
<dbReference type="Pfam" id="PF02176">
    <property type="entry name" value="zf-TRAF"/>
    <property type="match status" value="1"/>
</dbReference>
<feature type="compositionally biased region" description="Basic and acidic residues" evidence="5">
    <location>
        <begin position="326"/>
        <end position="335"/>
    </location>
</feature>
<name>A0A0F4GTB8_9PEZI</name>
<evidence type="ECO:0000256" key="4">
    <source>
        <dbReference type="PROSITE-ProRule" id="PRU00207"/>
    </source>
</evidence>
<proteinExistence type="predicted"/>
<evidence type="ECO:0000256" key="2">
    <source>
        <dbReference type="ARBA" id="ARBA00022771"/>
    </source>
</evidence>
<sequence length="335" mass="36330">MQICDLETHWRGKCPDRLVSCNLCKTPVLYREFNDHSQNSCSAMSVLCPGASIGCTVQSKREQVGTHAESCIFAKLAPVLAAQAEKIGSQEVAQRQMSRKLEVLENGFFSMQSILYPRLDDPDRSSADSTSIPMLHRTSSEGEEAVFTPQPDLTTWRDDRTYRRRNDSTTSMPGDHIFTTDFDLASPFPPPAADSPYASPLHHLLSMHEALREEMSRLSTSLQELEGRTQMQSLNENLRTREEITYVGAQVAGLARQVHWLTSAQLQRQGGTGRSGTPGAEGSVGEAISSAVRGAARMVGASANAATPAGSAAAAGSSNGMVMRRGPSEEGRTKL</sequence>
<protein>
    <recommendedName>
        <fullName evidence="6">TRAF-type domain-containing protein</fullName>
    </recommendedName>
</protein>
<keyword evidence="2 4" id="KW-0863">Zinc-finger</keyword>
<feature type="domain" description="TRAF-type" evidence="6">
    <location>
        <begin position="8"/>
        <end position="64"/>
    </location>
</feature>
<evidence type="ECO:0000259" key="6">
    <source>
        <dbReference type="PROSITE" id="PS50145"/>
    </source>
</evidence>
<evidence type="ECO:0000313" key="7">
    <source>
        <dbReference type="EMBL" id="KJY00657.1"/>
    </source>
</evidence>
<feature type="region of interest" description="Disordered" evidence="5">
    <location>
        <begin position="302"/>
        <end position="335"/>
    </location>
</feature>
<comment type="caution">
    <text evidence="7">The sequence shown here is derived from an EMBL/GenBank/DDBJ whole genome shotgun (WGS) entry which is preliminary data.</text>
</comment>
<keyword evidence="1 4" id="KW-0479">Metal-binding</keyword>
<dbReference type="Gene3D" id="3.30.40.10">
    <property type="entry name" value="Zinc/RING finger domain, C3HC4 (zinc finger)"/>
    <property type="match status" value="1"/>
</dbReference>
<feature type="zinc finger region" description="TRAF-type" evidence="4">
    <location>
        <begin position="8"/>
        <end position="64"/>
    </location>
</feature>
<accession>A0A0F4GTB8</accession>
<evidence type="ECO:0000313" key="8">
    <source>
        <dbReference type="Proteomes" id="UP000033647"/>
    </source>
</evidence>
<evidence type="ECO:0000256" key="5">
    <source>
        <dbReference type="SAM" id="MobiDB-lite"/>
    </source>
</evidence>
<dbReference type="OrthoDB" id="1630758at2759"/>
<dbReference type="PROSITE" id="PS50145">
    <property type="entry name" value="ZF_TRAF"/>
    <property type="match status" value="1"/>
</dbReference>
<dbReference type="AlphaFoldDB" id="A0A0F4GTB8"/>
<organism evidence="7 8">
    <name type="scientific">Zymoseptoria brevis</name>
    <dbReference type="NCBI Taxonomy" id="1047168"/>
    <lineage>
        <taxon>Eukaryota</taxon>
        <taxon>Fungi</taxon>
        <taxon>Dikarya</taxon>
        <taxon>Ascomycota</taxon>
        <taxon>Pezizomycotina</taxon>
        <taxon>Dothideomycetes</taxon>
        <taxon>Dothideomycetidae</taxon>
        <taxon>Mycosphaerellales</taxon>
        <taxon>Mycosphaerellaceae</taxon>
        <taxon>Zymoseptoria</taxon>
    </lineage>
</organism>
<dbReference type="InterPro" id="IPR001293">
    <property type="entry name" value="Znf_TRAF"/>
</dbReference>
<dbReference type="Proteomes" id="UP000033647">
    <property type="component" value="Unassembled WGS sequence"/>
</dbReference>
<dbReference type="GO" id="GO:0008270">
    <property type="term" value="F:zinc ion binding"/>
    <property type="evidence" value="ECO:0007669"/>
    <property type="project" value="UniProtKB-KW"/>
</dbReference>
<gene>
    <name evidence="7" type="ORF">TI39_contig320g00006</name>
</gene>
<dbReference type="STRING" id="1047168.A0A0F4GTB8"/>
<evidence type="ECO:0000256" key="1">
    <source>
        <dbReference type="ARBA" id="ARBA00022723"/>
    </source>
</evidence>
<dbReference type="EMBL" id="LAFY01000312">
    <property type="protein sequence ID" value="KJY00657.1"/>
    <property type="molecule type" value="Genomic_DNA"/>
</dbReference>
<keyword evidence="3 4" id="KW-0862">Zinc</keyword>